<organism evidence="8">
    <name type="scientific">Salvia splendens</name>
    <name type="common">Scarlet sage</name>
    <dbReference type="NCBI Taxonomy" id="180675"/>
    <lineage>
        <taxon>Eukaryota</taxon>
        <taxon>Viridiplantae</taxon>
        <taxon>Streptophyta</taxon>
        <taxon>Embryophyta</taxon>
        <taxon>Tracheophyta</taxon>
        <taxon>Spermatophyta</taxon>
        <taxon>Magnoliopsida</taxon>
        <taxon>eudicotyledons</taxon>
        <taxon>Gunneridae</taxon>
        <taxon>Pentapetalae</taxon>
        <taxon>asterids</taxon>
        <taxon>lamiids</taxon>
        <taxon>Lamiales</taxon>
        <taxon>Lamiaceae</taxon>
        <taxon>Nepetoideae</taxon>
        <taxon>Mentheae</taxon>
        <taxon>Salviinae</taxon>
        <taxon>Salvia</taxon>
        <taxon>Salvia subgen. Calosphace</taxon>
        <taxon>core Calosphace</taxon>
    </lineage>
</organism>
<comment type="similarity">
    <text evidence="2">Belongs to the sterol desaturase family.</text>
</comment>
<dbReference type="GO" id="GO:0016020">
    <property type="term" value="C:membrane"/>
    <property type="evidence" value="ECO:0007669"/>
    <property type="project" value="UniProtKB-SubCell"/>
</dbReference>
<feature type="domain" description="Fatty acid hydroxylase" evidence="7">
    <location>
        <begin position="189"/>
        <end position="325"/>
    </location>
</feature>
<dbReference type="InterPro" id="IPR006694">
    <property type="entry name" value="Fatty_acid_hydroxylase"/>
</dbReference>
<comment type="subcellular location">
    <subcellularLocation>
        <location evidence="1">Membrane</location>
    </subcellularLocation>
</comment>
<dbReference type="Pfam" id="PF04116">
    <property type="entry name" value="FA_hydroxylase"/>
    <property type="match status" value="1"/>
</dbReference>
<feature type="transmembrane region" description="Helical" evidence="6">
    <location>
        <begin position="20"/>
        <end position="40"/>
    </location>
</feature>
<dbReference type="GO" id="GO:0005506">
    <property type="term" value="F:iron ion binding"/>
    <property type="evidence" value="ECO:0007669"/>
    <property type="project" value="InterPro"/>
</dbReference>
<dbReference type="PANTHER" id="PTHR11863">
    <property type="entry name" value="STEROL DESATURASE"/>
    <property type="match status" value="1"/>
</dbReference>
<accession>A0A8X8ZJU3</accession>
<evidence type="ECO:0000259" key="7">
    <source>
        <dbReference type="Pfam" id="PF04116"/>
    </source>
</evidence>
<evidence type="ECO:0000256" key="2">
    <source>
        <dbReference type="ARBA" id="ARBA00009324"/>
    </source>
</evidence>
<reference evidence="8" key="2">
    <citation type="submission" date="2020-08" db="EMBL/GenBank/DDBJ databases">
        <title>Plant Genome Project.</title>
        <authorList>
            <person name="Zhang R.-G."/>
        </authorList>
    </citation>
    <scope>NUCLEOTIDE SEQUENCE</scope>
    <source>
        <strain evidence="8">Huo1</strain>
        <tissue evidence="8">Leaf</tissue>
    </source>
</reference>
<evidence type="ECO:0000256" key="5">
    <source>
        <dbReference type="ARBA" id="ARBA00023136"/>
    </source>
</evidence>
<protein>
    <recommendedName>
        <fullName evidence="7">Fatty acid hydroxylase domain-containing protein</fullName>
    </recommendedName>
</protein>
<evidence type="ECO:0000256" key="4">
    <source>
        <dbReference type="ARBA" id="ARBA00022989"/>
    </source>
</evidence>
<reference evidence="8" key="1">
    <citation type="submission" date="2018-01" db="EMBL/GenBank/DDBJ databases">
        <authorList>
            <person name="Mao J.F."/>
        </authorList>
    </citation>
    <scope>NUCLEOTIDE SEQUENCE</scope>
    <source>
        <strain evidence="8">Huo1</strain>
        <tissue evidence="8">Leaf</tissue>
    </source>
</reference>
<comment type="caution">
    <text evidence="8">The sequence shown here is derived from an EMBL/GenBank/DDBJ whole genome shotgun (WGS) entry which is preliminary data.</text>
</comment>
<dbReference type="InterPro" id="IPR050307">
    <property type="entry name" value="Sterol_Desaturase_Related"/>
</dbReference>
<evidence type="ECO:0000313" key="8">
    <source>
        <dbReference type="EMBL" id="KAG6407882.1"/>
    </source>
</evidence>
<keyword evidence="4 6" id="KW-1133">Transmembrane helix</keyword>
<keyword evidence="9" id="KW-1185">Reference proteome</keyword>
<name>A0A8X8ZJU3_SALSN</name>
<evidence type="ECO:0000256" key="6">
    <source>
        <dbReference type="SAM" id="Phobius"/>
    </source>
</evidence>
<dbReference type="GO" id="GO:0008610">
    <property type="term" value="P:lipid biosynthetic process"/>
    <property type="evidence" value="ECO:0007669"/>
    <property type="project" value="InterPro"/>
</dbReference>
<proteinExistence type="inferred from homology"/>
<keyword evidence="5 6" id="KW-0472">Membrane</keyword>
<evidence type="ECO:0000256" key="1">
    <source>
        <dbReference type="ARBA" id="ARBA00004370"/>
    </source>
</evidence>
<dbReference type="GO" id="GO:0016491">
    <property type="term" value="F:oxidoreductase activity"/>
    <property type="evidence" value="ECO:0007669"/>
    <property type="project" value="InterPro"/>
</dbReference>
<sequence length="350" mass="39427">MLGIEMMNGVKVSDEMLGTFAPIIVYWLYSGIYVLLGSLDDYRLHTRKDEDEKNLVSKSDVVKGVLLQQAVQAVVASLLFAIWNLPLCVLVEFACEFGDLLGWDVIGIRLLKYFFDLSGCALSSFRGCVLCSIQRNAAVFPSVVNGPSHDYIVGSGGLNLMLAEVVITGSDSDPAHAQVTSLIVLARQFLVGMMVLDTWQYFMHRYMHQNKFLYKHIHSQHHRLVVPYAFGALYNHPIEGLLLDTVGGALSFLASGMSPRASIFFFSFATLKTVDDHCGLWLPGNLFHLLFRNNSAYHDIHHQLYGNKYNFSQPFLVMWDRILGTYMPYSLEKNVNGGFEARPSKEYKED</sequence>
<evidence type="ECO:0000313" key="9">
    <source>
        <dbReference type="Proteomes" id="UP000298416"/>
    </source>
</evidence>
<dbReference type="Proteomes" id="UP000298416">
    <property type="component" value="Unassembled WGS sequence"/>
</dbReference>
<evidence type="ECO:0000256" key="3">
    <source>
        <dbReference type="ARBA" id="ARBA00022692"/>
    </source>
</evidence>
<keyword evidence="3 6" id="KW-0812">Transmembrane</keyword>
<dbReference type="AlphaFoldDB" id="A0A8X8ZJU3"/>
<gene>
    <name evidence="8" type="ORF">SASPL_130882</name>
</gene>
<dbReference type="EMBL" id="PNBA02000011">
    <property type="protein sequence ID" value="KAG6407882.1"/>
    <property type="molecule type" value="Genomic_DNA"/>
</dbReference>